<dbReference type="PANTHER" id="PTHR10858:SF23">
    <property type="entry name" value="DEOXYRIBONUCLEASE II"/>
    <property type="match status" value="1"/>
</dbReference>
<evidence type="ECO:0000256" key="1">
    <source>
        <dbReference type="ARBA" id="ARBA00007527"/>
    </source>
</evidence>
<evidence type="ECO:0000313" key="6">
    <source>
        <dbReference type="Proteomes" id="UP000030764"/>
    </source>
</evidence>
<comment type="similarity">
    <text evidence="1">Belongs to the DNase II family.</text>
</comment>
<keyword evidence="3" id="KW-0732">Signal</keyword>
<evidence type="ECO:0000313" key="4">
    <source>
        <dbReference type="EMBL" id="KFD57923.1"/>
    </source>
</evidence>
<feature type="signal peptide" evidence="3">
    <location>
        <begin position="1"/>
        <end position="21"/>
    </location>
</feature>
<evidence type="ECO:0000256" key="3">
    <source>
        <dbReference type="SAM" id="SignalP"/>
    </source>
</evidence>
<gene>
    <name evidence="4" type="ORF">M513_01156</name>
    <name evidence="5" type="ORF">M514_01156</name>
</gene>
<sequence length="352" mass="38586">MKIFVVFLQVILSWYVEKTDATKLQCKNGNADVSWAVFYQIPSAQTAQAIYAGANPTWEAAPVELNKADGSLESLFKPFYEVATKPEYNLIAFSNYPPLFRRCVECGSNARGVLAWRDEDGWFLSHTVEKWPDFSKTAFEAPPAGKANLIICVTVPLASYGPLGTAFEYQDPMIYYYISATKQGATNTLDSIPSMKALVQGSTQPYSPYTLNYKFTVGGATQTPALIMSKLPKAFQDVYSSYMTMVLKQNLVVWSSPGNKPLLPSYCSGQYKVENVKSNSITVKDTLITRRQDTSNWAASKTPATSAVFCVSSAPRTQAAISLGSGVLCLEQQAVQTLFSTIAVTAGIEECK</sequence>
<dbReference type="Proteomes" id="UP000030764">
    <property type="component" value="Unassembled WGS sequence"/>
</dbReference>
<dbReference type="GO" id="GO:0006309">
    <property type="term" value="P:apoptotic DNA fragmentation"/>
    <property type="evidence" value="ECO:0007669"/>
    <property type="project" value="TreeGrafter"/>
</dbReference>
<dbReference type="AlphaFoldDB" id="A0A085ML27"/>
<reference evidence="4 6" key="1">
    <citation type="journal article" date="2014" name="Nat. Genet.">
        <title>Genome and transcriptome of the porcine whipworm Trichuris suis.</title>
        <authorList>
            <person name="Jex A.R."/>
            <person name="Nejsum P."/>
            <person name="Schwarz E.M."/>
            <person name="Hu L."/>
            <person name="Young N.D."/>
            <person name="Hall R.S."/>
            <person name="Korhonen P.K."/>
            <person name="Liao S."/>
            <person name="Thamsborg S."/>
            <person name="Xia J."/>
            <person name="Xu P."/>
            <person name="Wang S."/>
            <person name="Scheerlinck J.P."/>
            <person name="Hofmann A."/>
            <person name="Sternberg P.W."/>
            <person name="Wang J."/>
            <person name="Gasser R.B."/>
        </authorList>
    </citation>
    <scope>NUCLEOTIDE SEQUENCE [LARGE SCALE GENOMIC DNA]</scope>
    <source>
        <strain evidence="5">DCEP-RM93F</strain>
        <strain evidence="4">DCEP-RM93M</strain>
    </source>
</reference>
<evidence type="ECO:0000256" key="2">
    <source>
        <dbReference type="ARBA" id="ARBA00022801"/>
    </source>
</evidence>
<dbReference type="EMBL" id="KL367485">
    <property type="protein sequence ID" value="KFD70898.1"/>
    <property type="molecule type" value="Genomic_DNA"/>
</dbReference>
<dbReference type="Proteomes" id="UP000030758">
    <property type="component" value="Unassembled WGS sequence"/>
</dbReference>
<keyword evidence="6" id="KW-1185">Reference proteome</keyword>
<name>A0A085ML27_9BILA</name>
<dbReference type="Pfam" id="PF03265">
    <property type="entry name" value="DNase_II"/>
    <property type="match status" value="1"/>
</dbReference>
<proteinExistence type="inferred from homology"/>
<evidence type="ECO:0000313" key="5">
    <source>
        <dbReference type="EMBL" id="KFD70898.1"/>
    </source>
</evidence>
<feature type="chain" id="PRO_5010014611" evidence="3">
    <location>
        <begin position="22"/>
        <end position="352"/>
    </location>
</feature>
<dbReference type="EMBL" id="KL363186">
    <property type="protein sequence ID" value="KFD57923.1"/>
    <property type="molecule type" value="Genomic_DNA"/>
</dbReference>
<accession>A0A085ML27</accession>
<organism evidence="4 6">
    <name type="scientific">Trichuris suis</name>
    <name type="common">pig whipworm</name>
    <dbReference type="NCBI Taxonomy" id="68888"/>
    <lineage>
        <taxon>Eukaryota</taxon>
        <taxon>Metazoa</taxon>
        <taxon>Ecdysozoa</taxon>
        <taxon>Nematoda</taxon>
        <taxon>Enoplea</taxon>
        <taxon>Dorylaimia</taxon>
        <taxon>Trichinellida</taxon>
        <taxon>Trichuridae</taxon>
        <taxon>Trichuris</taxon>
    </lineage>
</organism>
<protein>
    <submittedName>
        <fullName evidence="4">Uncharacterized protein</fullName>
    </submittedName>
</protein>
<dbReference type="PANTHER" id="PTHR10858">
    <property type="entry name" value="DEOXYRIBONUCLEASE II"/>
    <property type="match status" value="1"/>
</dbReference>
<dbReference type="InterPro" id="IPR004947">
    <property type="entry name" value="DNase_II"/>
</dbReference>
<dbReference type="GO" id="GO:0004531">
    <property type="term" value="F:deoxyribonuclease II activity"/>
    <property type="evidence" value="ECO:0007669"/>
    <property type="project" value="InterPro"/>
</dbReference>
<keyword evidence="2" id="KW-0378">Hydrolase</keyword>